<evidence type="ECO:0000313" key="3">
    <source>
        <dbReference type="Proteomes" id="UP000750502"/>
    </source>
</evidence>
<gene>
    <name evidence="2" type="ORF">H9Q72_001871</name>
</gene>
<evidence type="ECO:0000313" key="2">
    <source>
        <dbReference type="EMBL" id="KAG5771700.1"/>
    </source>
</evidence>
<protein>
    <submittedName>
        <fullName evidence="2">Uncharacterized protein</fullName>
    </submittedName>
</protein>
<feature type="compositionally biased region" description="Acidic residues" evidence="1">
    <location>
        <begin position="30"/>
        <end position="49"/>
    </location>
</feature>
<dbReference type="EMBL" id="JADFTT010000034">
    <property type="protein sequence ID" value="KAG5771700.1"/>
    <property type="molecule type" value="Genomic_DNA"/>
</dbReference>
<accession>A0A9P7I774</accession>
<reference evidence="2" key="2">
    <citation type="submission" date="2020-10" db="EMBL/GenBank/DDBJ databases">
        <authorList>
            <person name="Peck L.D."/>
            <person name="Nowell R.W."/>
            <person name="Flood J."/>
            <person name="Ryan M.J."/>
            <person name="Barraclough T.G."/>
        </authorList>
    </citation>
    <scope>NUCLEOTIDE SEQUENCE</scope>
    <source>
        <strain evidence="2">IMI 127659i</strain>
    </source>
</reference>
<proteinExistence type="predicted"/>
<name>A0A9P7I774_9HYPO</name>
<feature type="region of interest" description="Disordered" evidence="1">
    <location>
        <begin position="1"/>
        <end position="55"/>
    </location>
</feature>
<keyword evidence="3" id="KW-1185">Reference proteome</keyword>
<organism evidence="2 3">
    <name type="scientific">Fusarium xylarioides</name>
    <dbReference type="NCBI Taxonomy" id="221167"/>
    <lineage>
        <taxon>Eukaryota</taxon>
        <taxon>Fungi</taxon>
        <taxon>Dikarya</taxon>
        <taxon>Ascomycota</taxon>
        <taxon>Pezizomycotina</taxon>
        <taxon>Sordariomycetes</taxon>
        <taxon>Hypocreomycetidae</taxon>
        <taxon>Hypocreales</taxon>
        <taxon>Nectriaceae</taxon>
        <taxon>Fusarium</taxon>
        <taxon>Fusarium fujikuroi species complex</taxon>
    </lineage>
</organism>
<dbReference type="AlphaFoldDB" id="A0A9P7I774"/>
<comment type="caution">
    <text evidence="2">The sequence shown here is derived from an EMBL/GenBank/DDBJ whole genome shotgun (WGS) entry which is preliminary data.</text>
</comment>
<reference evidence="2" key="1">
    <citation type="journal article" date="2020" name="bioRxiv">
        <title>Historical genomics reveals the evolutionary mechanisms behind multiple outbreaks of the host-specific coffee wilt pathogen Fusarium xylarioides.</title>
        <authorList>
            <person name="Peck D."/>
            <person name="Nowell R.W."/>
            <person name="Flood J."/>
            <person name="Ryan M.J."/>
            <person name="Barraclough T.G."/>
        </authorList>
    </citation>
    <scope>NUCLEOTIDE SEQUENCE</scope>
    <source>
        <strain evidence="2">IMI 127659i</strain>
    </source>
</reference>
<sequence>MDQAATTTITELKGSDSSSHSSSSDSCAEKDDEQGSSDECELVENDTDSTDPRTDLGYIDLEKVGTWIPVNLIGMINFIKQVEVDVSIKLSYVKLMSPSMGSISADFALVSRVEFDLFLGQSDNIYYSNGLKNVSSICSDSSLATNEQEILVLLGNGIEASAGFLQPARMPFSIGSTTISARKIRLTAPLGK</sequence>
<dbReference type="OrthoDB" id="4395072at2759"/>
<feature type="compositionally biased region" description="Low complexity" evidence="1">
    <location>
        <begin position="15"/>
        <end position="26"/>
    </location>
</feature>
<dbReference type="Proteomes" id="UP000750502">
    <property type="component" value="Unassembled WGS sequence"/>
</dbReference>
<feature type="compositionally biased region" description="Polar residues" evidence="1">
    <location>
        <begin position="1"/>
        <end position="10"/>
    </location>
</feature>
<evidence type="ECO:0000256" key="1">
    <source>
        <dbReference type="SAM" id="MobiDB-lite"/>
    </source>
</evidence>